<evidence type="ECO:0008006" key="5">
    <source>
        <dbReference type="Google" id="ProtNLM"/>
    </source>
</evidence>
<dbReference type="OrthoDB" id="4991875at2759"/>
<feature type="region of interest" description="Disordered" evidence="1">
    <location>
        <begin position="134"/>
        <end position="174"/>
    </location>
</feature>
<proteinExistence type="predicted"/>
<evidence type="ECO:0000313" key="4">
    <source>
        <dbReference type="Proteomes" id="UP000305948"/>
    </source>
</evidence>
<accession>A0A5C3N6U4</accession>
<dbReference type="AlphaFoldDB" id="A0A5C3N6U4"/>
<evidence type="ECO:0000313" key="3">
    <source>
        <dbReference type="EMBL" id="TFK51798.1"/>
    </source>
</evidence>
<sequence>MVGKVSSAALASILVLSLSVHAQTSLFIPGFDDQPISASLIGAGSDGRTTWAIASGAVTGSVDDSFPGTATIAEGPNDVILTYSIDGVGSALESCGFSNGLALCTEVANFQDGLYTATETDTISSMLVQFAAPTGTDSSSPSRTGGSSAPSATSKGSQTGSGSGSAAPTSSNTSGGMSLKHLASGVTGAVVAGAVLCLL</sequence>
<feature type="chain" id="PRO_5022880161" description="GPI anchored protein" evidence="2">
    <location>
        <begin position="23"/>
        <end position="199"/>
    </location>
</feature>
<evidence type="ECO:0000256" key="2">
    <source>
        <dbReference type="SAM" id="SignalP"/>
    </source>
</evidence>
<name>A0A5C3N6U4_9AGAM</name>
<dbReference type="Proteomes" id="UP000305948">
    <property type="component" value="Unassembled WGS sequence"/>
</dbReference>
<feature type="signal peptide" evidence="2">
    <location>
        <begin position="1"/>
        <end position="22"/>
    </location>
</feature>
<evidence type="ECO:0000256" key="1">
    <source>
        <dbReference type="SAM" id="MobiDB-lite"/>
    </source>
</evidence>
<reference evidence="3 4" key="1">
    <citation type="journal article" date="2019" name="Nat. Ecol. Evol.">
        <title>Megaphylogeny resolves global patterns of mushroom evolution.</title>
        <authorList>
            <person name="Varga T."/>
            <person name="Krizsan K."/>
            <person name="Foldi C."/>
            <person name="Dima B."/>
            <person name="Sanchez-Garcia M."/>
            <person name="Sanchez-Ramirez S."/>
            <person name="Szollosi G.J."/>
            <person name="Szarkandi J.G."/>
            <person name="Papp V."/>
            <person name="Albert L."/>
            <person name="Andreopoulos W."/>
            <person name="Angelini C."/>
            <person name="Antonin V."/>
            <person name="Barry K.W."/>
            <person name="Bougher N.L."/>
            <person name="Buchanan P."/>
            <person name="Buyck B."/>
            <person name="Bense V."/>
            <person name="Catcheside P."/>
            <person name="Chovatia M."/>
            <person name="Cooper J."/>
            <person name="Damon W."/>
            <person name="Desjardin D."/>
            <person name="Finy P."/>
            <person name="Geml J."/>
            <person name="Haridas S."/>
            <person name="Hughes K."/>
            <person name="Justo A."/>
            <person name="Karasinski D."/>
            <person name="Kautmanova I."/>
            <person name="Kiss B."/>
            <person name="Kocsube S."/>
            <person name="Kotiranta H."/>
            <person name="LaButti K.M."/>
            <person name="Lechner B.E."/>
            <person name="Liimatainen K."/>
            <person name="Lipzen A."/>
            <person name="Lukacs Z."/>
            <person name="Mihaltcheva S."/>
            <person name="Morgado L.N."/>
            <person name="Niskanen T."/>
            <person name="Noordeloos M.E."/>
            <person name="Ohm R.A."/>
            <person name="Ortiz-Santana B."/>
            <person name="Ovrebo C."/>
            <person name="Racz N."/>
            <person name="Riley R."/>
            <person name="Savchenko A."/>
            <person name="Shiryaev A."/>
            <person name="Soop K."/>
            <person name="Spirin V."/>
            <person name="Szebenyi C."/>
            <person name="Tomsovsky M."/>
            <person name="Tulloss R.E."/>
            <person name="Uehling J."/>
            <person name="Grigoriev I.V."/>
            <person name="Vagvolgyi C."/>
            <person name="Papp T."/>
            <person name="Martin F.M."/>
            <person name="Miettinen O."/>
            <person name="Hibbett D.S."/>
            <person name="Nagy L.G."/>
        </authorList>
    </citation>
    <scope>NUCLEOTIDE SEQUENCE [LARGE SCALE GENOMIC DNA]</scope>
    <source>
        <strain evidence="3 4">OMC1185</strain>
    </source>
</reference>
<gene>
    <name evidence="3" type="ORF">OE88DRAFT_1658425</name>
</gene>
<protein>
    <recommendedName>
        <fullName evidence="5">GPI anchored protein</fullName>
    </recommendedName>
</protein>
<organism evidence="3 4">
    <name type="scientific">Heliocybe sulcata</name>
    <dbReference type="NCBI Taxonomy" id="5364"/>
    <lineage>
        <taxon>Eukaryota</taxon>
        <taxon>Fungi</taxon>
        <taxon>Dikarya</taxon>
        <taxon>Basidiomycota</taxon>
        <taxon>Agaricomycotina</taxon>
        <taxon>Agaricomycetes</taxon>
        <taxon>Gloeophyllales</taxon>
        <taxon>Gloeophyllaceae</taxon>
        <taxon>Heliocybe</taxon>
    </lineage>
</organism>
<keyword evidence="4" id="KW-1185">Reference proteome</keyword>
<dbReference type="EMBL" id="ML213510">
    <property type="protein sequence ID" value="TFK51798.1"/>
    <property type="molecule type" value="Genomic_DNA"/>
</dbReference>
<keyword evidence="2" id="KW-0732">Signal</keyword>
<dbReference type="STRING" id="5364.A0A5C3N6U4"/>